<feature type="compositionally biased region" description="Low complexity" evidence="11">
    <location>
        <begin position="1058"/>
        <end position="1077"/>
    </location>
</feature>
<feature type="compositionally biased region" description="Basic and acidic residues" evidence="11">
    <location>
        <begin position="940"/>
        <end position="953"/>
    </location>
</feature>
<dbReference type="InterPro" id="IPR000014">
    <property type="entry name" value="PAS"/>
</dbReference>
<feature type="compositionally biased region" description="Polar residues" evidence="11">
    <location>
        <begin position="795"/>
        <end position="808"/>
    </location>
</feature>
<feature type="compositionally biased region" description="Polar residues" evidence="11">
    <location>
        <begin position="954"/>
        <end position="968"/>
    </location>
</feature>
<evidence type="ECO:0000313" key="13">
    <source>
        <dbReference type="Ensembl" id="ENSBJAP00000009593.1"/>
    </source>
</evidence>
<dbReference type="CDD" id="cd00130">
    <property type="entry name" value="PAS"/>
    <property type="match status" value="1"/>
</dbReference>
<dbReference type="SUPFAM" id="SSF55785">
    <property type="entry name" value="PYP-like sensor domain (PAS domain)"/>
    <property type="match status" value="1"/>
</dbReference>
<dbReference type="InterPro" id="IPR022728">
    <property type="entry name" value="Period_circadian-like_C"/>
</dbReference>
<name>A0A8C0HJ87_9AVES</name>
<dbReference type="GO" id="GO:0001222">
    <property type="term" value="F:transcription corepressor binding"/>
    <property type="evidence" value="ECO:0007669"/>
    <property type="project" value="TreeGrafter"/>
</dbReference>
<feature type="region of interest" description="Disordered" evidence="11">
    <location>
        <begin position="566"/>
        <end position="591"/>
    </location>
</feature>
<feature type="region of interest" description="Disordered" evidence="11">
    <location>
        <begin position="438"/>
        <end position="472"/>
    </location>
</feature>
<evidence type="ECO:0000256" key="10">
    <source>
        <dbReference type="ARBA" id="ARBA00042893"/>
    </source>
</evidence>
<dbReference type="InterPro" id="IPR013655">
    <property type="entry name" value="PAS_fold_3"/>
</dbReference>
<dbReference type="SMART" id="SM00091">
    <property type="entry name" value="PAS"/>
    <property type="match status" value="2"/>
</dbReference>
<evidence type="ECO:0000313" key="14">
    <source>
        <dbReference type="Proteomes" id="UP000694555"/>
    </source>
</evidence>
<evidence type="ECO:0000259" key="12">
    <source>
        <dbReference type="PROSITE" id="PS50112"/>
    </source>
</evidence>
<feature type="compositionally biased region" description="Basic and acidic residues" evidence="11">
    <location>
        <begin position="21"/>
        <end position="32"/>
    </location>
</feature>
<sequence length="1253" mass="138115">MSDYSGLANNHSQMIAEDSEIQTKPEHSHEVLQEDIEMSSGSSGNDFSGNDTNENYSSGHDSHGHESDENGKDSAMLMESSDCHKSSEQSTKAKTQKELLKTLQELKAHVPSEKRIKGKSSVLTTLKYALKSIKQVKANEEYYQLLMINESQPAGLNVSSYTVEEVETITSEYIMKNADMFAVAVSLITGKILYISDQAASILRCKRGYFKNAKFVEFLAPQDVSQVFFCPSFRKERENEICYHPFRMTPYLIKVQDPEIAEDQLCCVLLAEKVHSGYEAPRIPPDKRIFTTTHTPTCLFQDVDERAVPLLGYLPQDLIGTPVLVHLHPNDRPLMLAIHKKILQYGGQPFDYSPIRFCTRNGDYITMDTSWSSFINPWSRKVSFIIGRHKVRTGPLNEDVFAAPNYTEDRILHPSVQEITEQIYRLLLQPVHNSGSSGYGSLGSNGSHEHLMSVASSSDSTGNNNEDTHKDKPVCQDACKVKNKGQHIFTDNKAKLEYKREPFAEKQNGSGGQVKDVVGKDTAVTAAPKNVTTEELAWKEQPVYSYQQISCLDSVIRYLESCNVPGTAKRKCEPSSSVASPNSGVHEQKPADNALQRLGDPTVLKASGKSNGPPVVGAHLTSLALPGKPESVVSLTSQCSYSSTIVHVGDKKTQPELEMIEDGPSGAELLDGQLLAPPSSSAHVNQEKEPFKKLGLTKEVLAVHTQKEEQSFLNKFKEIKRFNIFQSHCNYYLQDKPKGRPGERGGRAQRNGTSGMDQPWKKSGKNRKSKRIKPQESSDSTTSGTKFPHRFPLQGLNTTAWSPSDTSQTSYSAMSFPTVMPAYPLPVFPAAGTVPPAPETSLSGFNQLPDSGNTCPVQPSQFSAPLMTPVVALVLPNYVYPEMNNNLPQTLYHSQPNFPAHSTFSSQTVFPTQPPFTTPSPFPQQAFFPAQPFHYNPPAESEKVPVTEPRNEPSRSCTPQSVGPQDQASPPLFQSRCSSPLNLLQLEETTKTAESGAPAGLRGALSEEGAIGKIMTTDRCNGKGSLPLESPMDAQNSDALSMSSVLLDILLQEDACSGTGSASSGSGVSAAAESLGSGSNGCGMSGSRTGSSETSHTSKYFGSIDSSENHHKTKMKAEMEESEHFIKYVLQDPIWLLMANTDDTVMMTYQIPSRDLETVLKEDKQKLKQMQKLQPKFTEEQKRELIEVHPWIQQGGLPKTVANSECIFCEDNIQSNFYTSYDEEIHEMDLNEMIEDSGENNLVSLSQVNEEQT</sequence>
<dbReference type="GO" id="GO:0005634">
    <property type="term" value="C:nucleus"/>
    <property type="evidence" value="ECO:0007669"/>
    <property type="project" value="UniProtKB-SubCell"/>
</dbReference>
<dbReference type="PANTHER" id="PTHR11269">
    <property type="entry name" value="PERIOD CIRCADIAN PROTEIN"/>
    <property type="match status" value="1"/>
</dbReference>
<accession>A0A8C0HJ87</accession>
<protein>
    <recommendedName>
        <fullName evidence="9">Period circadian protein homolog 2</fullName>
    </recommendedName>
    <alternativeName>
        <fullName evidence="10">Circadian clock protein PERIOD 2</fullName>
    </alternativeName>
</protein>
<dbReference type="GO" id="GO:0005737">
    <property type="term" value="C:cytoplasm"/>
    <property type="evidence" value="ECO:0007669"/>
    <property type="project" value="UniProtKB-SubCell"/>
</dbReference>
<keyword evidence="3" id="KW-0963">Cytoplasm</keyword>
<dbReference type="GO" id="GO:0000122">
    <property type="term" value="P:negative regulation of transcription by RNA polymerase II"/>
    <property type="evidence" value="ECO:0007669"/>
    <property type="project" value="TreeGrafter"/>
</dbReference>
<dbReference type="InterPro" id="IPR048814">
    <property type="entry name" value="Per1-3_PAS-A"/>
</dbReference>
<evidence type="ECO:0000256" key="2">
    <source>
        <dbReference type="ARBA" id="ARBA00004496"/>
    </source>
</evidence>
<feature type="compositionally biased region" description="Basic and acidic residues" evidence="11">
    <location>
        <begin position="60"/>
        <end position="72"/>
    </location>
</feature>
<dbReference type="InterPro" id="IPR035965">
    <property type="entry name" value="PAS-like_dom_sf"/>
</dbReference>
<dbReference type="GO" id="GO:0032922">
    <property type="term" value="P:circadian regulation of gene expression"/>
    <property type="evidence" value="ECO:0007669"/>
    <property type="project" value="TreeGrafter"/>
</dbReference>
<feature type="compositionally biased region" description="Low complexity" evidence="11">
    <location>
        <begin position="39"/>
        <end position="51"/>
    </location>
</feature>
<keyword evidence="4" id="KW-0677">Repeat</keyword>
<evidence type="ECO:0000256" key="6">
    <source>
        <dbReference type="ARBA" id="ARBA00023108"/>
    </source>
</evidence>
<dbReference type="GO" id="GO:0043153">
    <property type="term" value="P:entrainment of circadian clock by photoperiod"/>
    <property type="evidence" value="ECO:0007669"/>
    <property type="project" value="TreeGrafter"/>
</dbReference>
<keyword evidence="7" id="KW-0804">Transcription</keyword>
<feature type="compositionally biased region" description="Polar residues" evidence="11">
    <location>
        <begin position="454"/>
        <end position="465"/>
    </location>
</feature>
<evidence type="ECO:0000256" key="7">
    <source>
        <dbReference type="ARBA" id="ARBA00023163"/>
    </source>
</evidence>
<feature type="compositionally biased region" description="Basic and acidic residues" evidence="11">
    <location>
        <begin position="735"/>
        <end position="746"/>
    </location>
</feature>
<feature type="compositionally biased region" description="Low complexity" evidence="11">
    <location>
        <begin position="923"/>
        <end position="933"/>
    </location>
</feature>
<keyword evidence="14" id="KW-1185">Reference proteome</keyword>
<evidence type="ECO:0000256" key="5">
    <source>
        <dbReference type="ARBA" id="ARBA00023015"/>
    </source>
</evidence>
<feature type="compositionally biased region" description="Polar residues" evidence="11">
    <location>
        <begin position="1088"/>
        <end position="1106"/>
    </location>
</feature>
<dbReference type="Proteomes" id="UP000694555">
    <property type="component" value="Unplaced"/>
</dbReference>
<feature type="region of interest" description="Disordered" evidence="11">
    <location>
        <begin position="1058"/>
        <end position="1106"/>
    </location>
</feature>
<feature type="domain" description="PAS" evidence="12">
    <location>
        <begin position="303"/>
        <end position="346"/>
    </location>
</feature>
<evidence type="ECO:0000256" key="3">
    <source>
        <dbReference type="ARBA" id="ARBA00022490"/>
    </source>
</evidence>
<proteinExistence type="predicted"/>
<reference evidence="13" key="1">
    <citation type="submission" date="2025-08" db="UniProtKB">
        <authorList>
            <consortium name="Ensembl"/>
        </authorList>
    </citation>
    <scope>IDENTIFICATION</scope>
</reference>
<dbReference type="Pfam" id="PF12114">
    <property type="entry name" value="Period_C"/>
    <property type="match status" value="1"/>
</dbReference>
<dbReference type="Gene3D" id="3.30.450.20">
    <property type="entry name" value="PAS domain"/>
    <property type="match status" value="3"/>
</dbReference>
<keyword evidence="5" id="KW-0805">Transcription regulation</keyword>
<dbReference type="AlphaFoldDB" id="A0A8C0HJ87"/>
<dbReference type="Ensembl" id="ENSBJAT00000009867.1">
    <property type="protein sequence ID" value="ENSBJAP00000009593.1"/>
    <property type="gene ID" value="ENSBJAG00000006570.1"/>
</dbReference>
<comment type="subcellular location">
    <subcellularLocation>
        <location evidence="2">Cytoplasm</location>
    </subcellularLocation>
    <subcellularLocation>
        <location evidence="1">Nucleus</location>
    </subcellularLocation>
</comment>
<feature type="compositionally biased region" description="Pro residues" evidence="11">
    <location>
        <begin position="912"/>
        <end position="922"/>
    </location>
</feature>
<feature type="region of interest" description="Disordered" evidence="11">
    <location>
        <begin position="733"/>
        <end position="808"/>
    </location>
</feature>
<dbReference type="Pfam" id="PF23170">
    <property type="entry name" value="bHLH_PER"/>
    <property type="match status" value="1"/>
</dbReference>
<dbReference type="InterPro" id="IPR050760">
    <property type="entry name" value="Period_circadian_regulator"/>
</dbReference>
<reference evidence="13" key="2">
    <citation type="submission" date="2025-09" db="UniProtKB">
        <authorList>
            <consortium name="Ensembl"/>
        </authorList>
    </citation>
    <scope>IDENTIFICATION</scope>
</reference>
<dbReference type="InterPro" id="IPR057310">
    <property type="entry name" value="PER1-3_bHLH"/>
</dbReference>
<evidence type="ECO:0000256" key="1">
    <source>
        <dbReference type="ARBA" id="ARBA00004123"/>
    </source>
</evidence>
<keyword evidence="6" id="KW-0090">Biological rhythms</keyword>
<feature type="compositionally biased region" description="Polar residues" evidence="11">
    <location>
        <begin position="574"/>
        <end position="585"/>
    </location>
</feature>
<keyword evidence="8" id="KW-0539">Nucleus</keyword>
<feature type="compositionally biased region" description="Polar residues" evidence="11">
    <location>
        <begin position="775"/>
        <end position="785"/>
    </location>
</feature>
<evidence type="ECO:0000256" key="8">
    <source>
        <dbReference type="ARBA" id="ARBA00023242"/>
    </source>
</evidence>
<evidence type="ECO:0000256" key="9">
    <source>
        <dbReference type="ARBA" id="ARBA00039684"/>
    </source>
</evidence>
<dbReference type="GO" id="GO:0000976">
    <property type="term" value="F:transcription cis-regulatory region binding"/>
    <property type="evidence" value="ECO:0007669"/>
    <property type="project" value="TreeGrafter"/>
</dbReference>
<feature type="compositionally biased region" description="Basic residues" evidence="11">
    <location>
        <begin position="762"/>
        <end position="772"/>
    </location>
</feature>
<dbReference type="Pfam" id="PF21353">
    <property type="entry name" value="Per3-like_PAS-A"/>
    <property type="match status" value="1"/>
</dbReference>
<dbReference type="Pfam" id="PF08447">
    <property type="entry name" value="PAS_3"/>
    <property type="match status" value="1"/>
</dbReference>
<dbReference type="FunFam" id="3.30.450.20:FF:000004">
    <property type="entry name" value="Period circadian protein homolog 3"/>
    <property type="match status" value="1"/>
</dbReference>
<evidence type="ECO:0000256" key="4">
    <source>
        <dbReference type="ARBA" id="ARBA00022737"/>
    </source>
</evidence>
<feature type="region of interest" description="Disordered" evidence="11">
    <location>
        <begin position="1"/>
        <end position="73"/>
    </location>
</feature>
<feature type="region of interest" description="Disordered" evidence="11">
    <location>
        <begin position="903"/>
        <end position="976"/>
    </location>
</feature>
<evidence type="ECO:0000256" key="11">
    <source>
        <dbReference type="SAM" id="MobiDB-lite"/>
    </source>
</evidence>
<dbReference type="PANTHER" id="PTHR11269:SF9">
    <property type="entry name" value="PERIOD CIRCADIAN PROTEIN HOMOLOG 2"/>
    <property type="match status" value="1"/>
</dbReference>
<dbReference type="PROSITE" id="PS50112">
    <property type="entry name" value="PAS"/>
    <property type="match status" value="1"/>
</dbReference>
<organism evidence="13 14">
    <name type="scientific">Buteo japonicus</name>
    <dbReference type="NCBI Taxonomy" id="224669"/>
    <lineage>
        <taxon>Eukaryota</taxon>
        <taxon>Metazoa</taxon>
        <taxon>Chordata</taxon>
        <taxon>Craniata</taxon>
        <taxon>Vertebrata</taxon>
        <taxon>Euteleostomi</taxon>
        <taxon>Archelosauria</taxon>
        <taxon>Archosauria</taxon>
        <taxon>Dinosauria</taxon>
        <taxon>Saurischia</taxon>
        <taxon>Theropoda</taxon>
        <taxon>Coelurosauria</taxon>
        <taxon>Aves</taxon>
        <taxon>Neognathae</taxon>
        <taxon>Neoaves</taxon>
        <taxon>Telluraves</taxon>
        <taxon>Accipitrimorphae</taxon>
        <taxon>Accipitriformes</taxon>
        <taxon>Accipitridae</taxon>
        <taxon>Accipitrinae</taxon>
        <taxon>Buteo</taxon>
    </lineage>
</organism>